<feature type="transmembrane region" description="Helical" evidence="1">
    <location>
        <begin position="32"/>
        <end position="53"/>
    </location>
</feature>
<keyword evidence="1" id="KW-0472">Membrane</keyword>
<keyword evidence="1" id="KW-0812">Transmembrane</keyword>
<evidence type="ECO:0000313" key="2">
    <source>
        <dbReference type="EMBL" id="TWT46451.1"/>
    </source>
</evidence>
<organism evidence="2 3">
    <name type="scientific">Botrimarina hoheduenensis</name>
    <dbReference type="NCBI Taxonomy" id="2528000"/>
    <lineage>
        <taxon>Bacteria</taxon>
        <taxon>Pseudomonadati</taxon>
        <taxon>Planctomycetota</taxon>
        <taxon>Planctomycetia</taxon>
        <taxon>Pirellulales</taxon>
        <taxon>Lacipirellulaceae</taxon>
        <taxon>Botrimarina</taxon>
    </lineage>
</organism>
<keyword evidence="1" id="KW-1133">Transmembrane helix</keyword>
<evidence type="ECO:0000313" key="3">
    <source>
        <dbReference type="Proteomes" id="UP000318995"/>
    </source>
</evidence>
<dbReference type="EMBL" id="SJPH01000003">
    <property type="protein sequence ID" value="TWT46451.1"/>
    <property type="molecule type" value="Genomic_DNA"/>
</dbReference>
<dbReference type="Proteomes" id="UP000318995">
    <property type="component" value="Unassembled WGS sequence"/>
</dbReference>
<accession>A0A5C5W8V4</accession>
<gene>
    <name evidence="2" type="ORF">Pla111_15470</name>
</gene>
<feature type="transmembrane region" description="Helical" evidence="1">
    <location>
        <begin position="111"/>
        <end position="133"/>
    </location>
</feature>
<evidence type="ECO:0000256" key="1">
    <source>
        <dbReference type="SAM" id="Phobius"/>
    </source>
</evidence>
<feature type="transmembrane region" description="Helical" evidence="1">
    <location>
        <begin position="84"/>
        <end position="105"/>
    </location>
</feature>
<sequence length="149" mass="15521">MQVIVLGLAASPTLFAFITLFLKLNPLGADAQSMLVTIALVVGLVGMIFQQILGDLVRNASVRSLGAVAIDEPAKLAGSYVSGLLVSCALCEGAAFINLIAFMITRAPLTLAMGLLLVLASALKFPTIGRVAAWARGEARRLAEIAALR</sequence>
<name>A0A5C5W8V4_9BACT</name>
<dbReference type="AlphaFoldDB" id="A0A5C5W8V4"/>
<keyword evidence="3" id="KW-1185">Reference proteome</keyword>
<comment type="caution">
    <text evidence="2">The sequence shown here is derived from an EMBL/GenBank/DDBJ whole genome shotgun (WGS) entry which is preliminary data.</text>
</comment>
<reference evidence="2 3" key="1">
    <citation type="submission" date="2019-02" db="EMBL/GenBank/DDBJ databases">
        <title>Deep-cultivation of Planctomycetes and their phenomic and genomic characterization uncovers novel biology.</title>
        <authorList>
            <person name="Wiegand S."/>
            <person name="Jogler M."/>
            <person name="Boedeker C."/>
            <person name="Pinto D."/>
            <person name="Vollmers J."/>
            <person name="Rivas-Marin E."/>
            <person name="Kohn T."/>
            <person name="Peeters S.H."/>
            <person name="Heuer A."/>
            <person name="Rast P."/>
            <person name="Oberbeckmann S."/>
            <person name="Bunk B."/>
            <person name="Jeske O."/>
            <person name="Meyerdierks A."/>
            <person name="Storesund J.E."/>
            <person name="Kallscheuer N."/>
            <person name="Luecker S."/>
            <person name="Lage O.M."/>
            <person name="Pohl T."/>
            <person name="Merkel B.J."/>
            <person name="Hornburger P."/>
            <person name="Mueller R.-W."/>
            <person name="Bruemmer F."/>
            <person name="Labrenz M."/>
            <person name="Spormann A.M."/>
            <person name="Op Den Camp H."/>
            <person name="Overmann J."/>
            <person name="Amann R."/>
            <person name="Jetten M.S.M."/>
            <person name="Mascher T."/>
            <person name="Medema M.H."/>
            <person name="Devos D.P."/>
            <person name="Kaster A.-K."/>
            <person name="Ovreas L."/>
            <person name="Rohde M."/>
            <person name="Galperin M.Y."/>
            <person name="Jogler C."/>
        </authorList>
    </citation>
    <scope>NUCLEOTIDE SEQUENCE [LARGE SCALE GENOMIC DNA]</scope>
    <source>
        <strain evidence="2 3">Pla111</strain>
    </source>
</reference>
<proteinExistence type="predicted"/>
<protein>
    <submittedName>
        <fullName evidence="2">Uncharacterized protein</fullName>
    </submittedName>
</protein>